<reference evidence="3" key="1">
    <citation type="submission" date="2022-01" db="UniProtKB">
        <authorList>
            <consortium name="EnsemblMetazoa"/>
        </authorList>
    </citation>
    <scope>IDENTIFICATION</scope>
</reference>
<dbReference type="KEGG" id="clec:106667891"/>
<organism evidence="3 4">
    <name type="scientific">Cimex lectularius</name>
    <name type="common">Bed bug</name>
    <name type="synonym">Acanthia lectularia</name>
    <dbReference type="NCBI Taxonomy" id="79782"/>
    <lineage>
        <taxon>Eukaryota</taxon>
        <taxon>Metazoa</taxon>
        <taxon>Ecdysozoa</taxon>
        <taxon>Arthropoda</taxon>
        <taxon>Hexapoda</taxon>
        <taxon>Insecta</taxon>
        <taxon>Pterygota</taxon>
        <taxon>Neoptera</taxon>
        <taxon>Paraneoptera</taxon>
        <taxon>Hemiptera</taxon>
        <taxon>Heteroptera</taxon>
        <taxon>Panheteroptera</taxon>
        <taxon>Cimicomorpha</taxon>
        <taxon>Cimicidae</taxon>
        <taxon>Cimex</taxon>
    </lineage>
</organism>
<keyword evidence="2" id="KW-0812">Transmembrane</keyword>
<feature type="compositionally biased region" description="Polar residues" evidence="1">
    <location>
        <begin position="344"/>
        <end position="354"/>
    </location>
</feature>
<evidence type="ECO:0000313" key="3">
    <source>
        <dbReference type="EnsemblMetazoa" id="XP_014251621.1"/>
    </source>
</evidence>
<dbReference type="RefSeq" id="XP_014251621.1">
    <property type="nucleotide sequence ID" value="XM_014396135.2"/>
</dbReference>
<feature type="compositionally biased region" description="Low complexity" evidence="1">
    <location>
        <begin position="301"/>
        <end position="313"/>
    </location>
</feature>
<protein>
    <submittedName>
        <fullName evidence="3">Uncharacterized protein</fullName>
    </submittedName>
</protein>
<sequence length="569" mass="62982">MCYKSTSKSCLMFAYVMIGHTCIYIVEFLYFFWTSLNPGWIALFKIMSEFIVIPPSLLLSIGIKKENLTIVLISQAMYITSGVAHLLFATVLCMFLYNDEEVGLVIAYFLIQRIFFFILMFYGFYIVQRHIQYECSLRCDKEQAAIARIKCKDIVTRPTPGGPGHTMRRDSPSKMSFMVPMCKERPGQGYDPARNVIYNLPRVVGPNELRDTSQFICAPLRDTRTGESTIAKRGGVAISKYTQPQYAEGRNLSMNYIPEMEKGCVSLSNPTTKDARSPTSEGGSTGSPNIYLGRIGGSGGSSASPRSPGSRSRLATSSSGTQIIQTKYGGSISRSREDLAGSKRTINFSPSTQGEGEIGRFRTTDRRNAPQAWVPSARQPEVQSPFMRQNERYGAQNYPPQQFPIGEDQPPQLAPVDYPPFTTPHGACTIGTQEQPAYGMVHRISDQCRETMRRPDVLSLGERIKCPPKVFKEAATGGEISMKSKWAQTDKIPVPPPAPPLDPVPPRLSKSDPCVLKAGPINELQGEFKGNRGLPGPDPILGDDTNCLVKRGISEQRLRRVRGANVGFI</sequence>
<dbReference type="AlphaFoldDB" id="A0A8I6RUG2"/>
<evidence type="ECO:0000313" key="4">
    <source>
        <dbReference type="Proteomes" id="UP000494040"/>
    </source>
</evidence>
<feature type="transmembrane region" description="Helical" evidence="2">
    <location>
        <begin position="39"/>
        <end position="63"/>
    </location>
</feature>
<proteinExistence type="predicted"/>
<dbReference type="Proteomes" id="UP000494040">
    <property type="component" value="Unassembled WGS sequence"/>
</dbReference>
<feature type="transmembrane region" description="Helical" evidence="2">
    <location>
        <begin position="75"/>
        <end position="97"/>
    </location>
</feature>
<feature type="compositionally biased region" description="Low complexity" evidence="1">
    <location>
        <begin position="277"/>
        <end position="288"/>
    </location>
</feature>
<keyword evidence="4" id="KW-1185">Reference proteome</keyword>
<feature type="compositionally biased region" description="Polar residues" evidence="1">
    <location>
        <begin position="314"/>
        <end position="325"/>
    </location>
</feature>
<evidence type="ECO:0000256" key="1">
    <source>
        <dbReference type="SAM" id="MobiDB-lite"/>
    </source>
</evidence>
<feature type="transmembrane region" description="Helical" evidence="2">
    <location>
        <begin position="103"/>
        <end position="127"/>
    </location>
</feature>
<dbReference type="EnsemblMetazoa" id="XM_014396135.2">
    <property type="protein sequence ID" value="XP_014251621.1"/>
    <property type="gene ID" value="LOC106667891"/>
</dbReference>
<name>A0A8I6RUG2_CIMLE</name>
<dbReference type="GeneID" id="106667891"/>
<keyword evidence="2" id="KW-1133">Transmembrane helix</keyword>
<feature type="region of interest" description="Disordered" evidence="1">
    <location>
        <begin position="265"/>
        <end position="358"/>
    </location>
</feature>
<accession>A0A8I6RUG2</accession>
<keyword evidence="2" id="KW-0472">Membrane</keyword>
<feature type="transmembrane region" description="Helical" evidence="2">
    <location>
        <begin position="12"/>
        <end position="33"/>
    </location>
</feature>
<evidence type="ECO:0000256" key="2">
    <source>
        <dbReference type="SAM" id="Phobius"/>
    </source>
</evidence>